<proteinExistence type="predicted"/>
<keyword evidence="8" id="KW-1185">Reference proteome</keyword>
<dbReference type="InterPro" id="IPR043428">
    <property type="entry name" value="LivM-like"/>
</dbReference>
<comment type="caution">
    <text evidence="7">The sequence shown here is derived from an EMBL/GenBank/DDBJ whole genome shotgun (WGS) entry which is preliminary data.</text>
</comment>
<feature type="transmembrane region" description="Helical" evidence="6">
    <location>
        <begin position="217"/>
        <end position="240"/>
    </location>
</feature>
<organism evidence="7 8">
    <name type="scientific">Rhizobium setariae</name>
    <dbReference type="NCBI Taxonomy" id="2801340"/>
    <lineage>
        <taxon>Bacteria</taxon>
        <taxon>Pseudomonadati</taxon>
        <taxon>Pseudomonadota</taxon>
        <taxon>Alphaproteobacteria</taxon>
        <taxon>Hyphomicrobiales</taxon>
        <taxon>Rhizobiaceae</taxon>
        <taxon>Rhizobium/Agrobacterium group</taxon>
        <taxon>Rhizobium</taxon>
    </lineage>
</organism>
<evidence type="ECO:0000313" key="8">
    <source>
        <dbReference type="Proteomes" id="UP000633219"/>
    </source>
</evidence>
<accession>A0A936YNG0</accession>
<evidence type="ECO:0000313" key="7">
    <source>
        <dbReference type="EMBL" id="MBL0373690.1"/>
    </source>
</evidence>
<gene>
    <name evidence="7" type="ORF">JJB09_16825</name>
</gene>
<comment type="subcellular location">
    <subcellularLocation>
        <location evidence="1">Cell membrane</location>
        <topology evidence="1">Multi-pass membrane protein</topology>
    </subcellularLocation>
</comment>
<keyword evidence="3 6" id="KW-0812">Transmembrane</keyword>
<keyword evidence="5 6" id="KW-0472">Membrane</keyword>
<name>A0A936YNG0_9HYPH</name>
<protein>
    <submittedName>
        <fullName evidence="7">Branched-chain amino acid ABC transporter permease</fullName>
    </submittedName>
</protein>
<dbReference type="AlphaFoldDB" id="A0A936YNG0"/>
<dbReference type="RefSeq" id="WP_201660606.1">
    <property type="nucleotide sequence ID" value="NZ_JAEQNC010000009.1"/>
</dbReference>
<sequence>MTPEYIRRNFIVLALALAGLFLLQFLLPDYYVMTATRMMVLAVFAVGYNMLLGYVGLLSLGHAIFFAAGLYGAGLAAVHLGLAVPFAFLVGVVGAFILAFLIGWVALPTIRVSFMIVTLMFSQVGFLTTLYFAKYTGGQDGLPLPSSARRFAIGDWTVDLASETVRYNIAFGLLLLALAVSFAVLTSRKGQIFAAIRENEGRTEMLGFNVFAAKLEAFLYSGTIAGAAGAAYGLLFGYIGSTFASIQYSIEVLLFTLLGGAGTLLGPLIGVVLMMTMIDRLSELTTAYLLVIGIVLIALVLWFPKGILGTIRERWLPWLM</sequence>
<feature type="transmembrane region" description="Helical" evidence="6">
    <location>
        <begin position="88"/>
        <end position="107"/>
    </location>
</feature>
<evidence type="ECO:0000256" key="3">
    <source>
        <dbReference type="ARBA" id="ARBA00022692"/>
    </source>
</evidence>
<evidence type="ECO:0000256" key="1">
    <source>
        <dbReference type="ARBA" id="ARBA00004651"/>
    </source>
</evidence>
<dbReference type="GO" id="GO:0005886">
    <property type="term" value="C:plasma membrane"/>
    <property type="evidence" value="ECO:0007669"/>
    <property type="project" value="UniProtKB-SubCell"/>
</dbReference>
<feature type="transmembrane region" description="Helical" evidence="6">
    <location>
        <begin position="114"/>
        <end position="133"/>
    </location>
</feature>
<evidence type="ECO:0000256" key="4">
    <source>
        <dbReference type="ARBA" id="ARBA00022989"/>
    </source>
</evidence>
<feature type="transmembrane region" description="Helical" evidence="6">
    <location>
        <begin position="38"/>
        <end position="57"/>
    </location>
</feature>
<dbReference type="PANTHER" id="PTHR30482">
    <property type="entry name" value="HIGH-AFFINITY BRANCHED-CHAIN AMINO ACID TRANSPORT SYSTEM PERMEASE"/>
    <property type="match status" value="1"/>
</dbReference>
<feature type="transmembrane region" description="Helical" evidence="6">
    <location>
        <begin position="287"/>
        <end position="311"/>
    </location>
</feature>
<dbReference type="Pfam" id="PF02653">
    <property type="entry name" value="BPD_transp_2"/>
    <property type="match status" value="1"/>
</dbReference>
<dbReference type="CDD" id="cd06581">
    <property type="entry name" value="TM_PBP1_LivM_like"/>
    <property type="match status" value="1"/>
</dbReference>
<feature type="transmembrane region" description="Helical" evidence="6">
    <location>
        <begin position="252"/>
        <end position="275"/>
    </location>
</feature>
<evidence type="ECO:0000256" key="6">
    <source>
        <dbReference type="SAM" id="Phobius"/>
    </source>
</evidence>
<dbReference type="InterPro" id="IPR001851">
    <property type="entry name" value="ABC_transp_permease"/>
</dbReference>
<evidence type="ECO:0000256" key="5">
    <source>
        <dbReference type="ARBA" id="ARBA00023136"/>
    </source>
</evidence>
<feature type="transmembrane region" description="Helical" evidence="6">
    <location>
        <begin position="165"/>
        <end position="185"/>
    </location>
</feature>
<dbReference type="EMBL" id="JAEQNC010000009">
    <property type="protein sequence ID" value="MBL0373690.1"/>
    <property type="molecule type" value="Genomic_DNA"/>
</dbReference>
<dbReference type="PANTHER" id="PTHR30482:SF17">
    <property type="entry name" value="ABC TRANSPORTER ATP-BINDING PROTEIN"/>
    <property type="match status" value="1"/>
</dbReference>
<keyword evidence="4 6" id="KW-1133">Transmembrane helix</keyword>
<evidence type="ECO:0000256" key="2">
    <source>
        <dbReference type="ARBA" id="ARBA00022475"/>
    </source>
</evidence>
<keyword evidence="2" id="KW-1003">Cell membrane</keyword>
<reference evidence="7" key="1">
    <citation type="submission" date="2021-01" db="EMBL/GenBank/DDBJ databases">
        <title>Rhizobium sp. strain KVB221 16S ribosomal RNA gene Genome sequencing and assembly.</title>
        <authorList>
            <person name="Kang M."/>
        </authorList>
    </citation>
    <scope>NUCLEOTIDE SEQUENCE</scope>
    <source>
        <strain evidence="7">KVB221</strain>
    </source>
</reference>
<dbReference type="Proteomes" id="UP000633219">
    <property type="component" value="Unassembled WGS sequence"/>
</dbReference>
<dbReference type="GO" id="GO:0015658">
    <property type="term" value="F:branched-chain amino acid transmembrane transporter activity"/>
    <property type="evidence" value="ECO:0007669"/>
    <property type="project" value="InterPro"/>
</dbReference>